<name>A0ABV1NWG3_9ACTN</name>
<dbReference type="InterPro" id="IPR000014">
    <property type="entry name" value="PAS"/>
</dbReference>
<evidence type="ECO:0000256" key="3">
    <source>
        <dbReference type="ARBA" id="ARBA00012438"/>
    </source>
</evidence>
<evidence type="ECO:0000313" key="10">
    <source>
        <dbReference type="EMBL" id="MEQ7846870.1"/>
    </source>
</evidence>
<dbReference type="PROSITE" id="PS50112">
    <property type="entry name" value="PAS"/>
    <property type="match status" value="1"/>
</dbReference>
<dbReference type="InterPro" id="IPR052162">
    <property type="entry name" value="Sensor_kinase/Photoreceptor"/>
</dbReference>
<evidence type="ECO:0000256" key="2">
    <source>
        <dbReference type="ARBA" id="ARBA00004236"/>
    </source>
</evidence>
<feature type="domain" description="PAC" evidence="9">
    <location>
        <begin position="109"/>
        <end position="165"/>
    </location>
</feature>
<dbReference type="PROSITE" id="PS50109">
    <property type="entry name" value="HIS_KIN"/>
    <property type="match status" value="1"/>
</dbReference>
<dbReference type="InterPro" id="IPR013655">
    <property type="entry name" value="PAS_fold_3"/>
</dbReference>
<dbReference type="CDD" id="cd00130">
    <property type="entry name" value="PAS"/>
    <property type="match status" value="1"/>
</dbReference>
<evidence type="ECO:0000256" key="1">
    <source>
        <dbReference type="ARBA" id="ARBA00000085"/>
    </source>
</evidence>
<organism evidence="10 11">
    <name type="scientific">Nocardioides kribbensis</name>
    <dbReference type="NCBI Taxonomy" id="305517"/>
    <lineage>
        <taxon>Bacteria</taxon>
        <taxon>Bacillati</taxon>
        <taxon>Actinomycetota</taxon>
        <taxon>Actinomycetes</taxon>
        <taxon>Propionibacteriales</taxon>
        <taxon>Nocardioidaceae</taxon>
        <taxon>Nocardioides</taxon>
    </lineage>
</organism>
<dbReference type="Pfam" id="PF08447">
    <property type="entry name" value="PAS_3"/>
    <property type="match status" value="1"/>
</dbReference>
<dbReference type="InterPro" id="IPR036097">
    <property type="entry name" value="HisK_dim/P_sf"/>
</dbReference>
<accession>A0ABV1NWG3</accession>
<dbReference type="Gene3D" id="3.30.565.10">
    <property type="entry name" value="Histidine kinase-like ATPase, C-terminal domain"/>
    <property type="match status" value="1"/>
</dbReference>
<dbReference type="InterPro" id="IPR003661">
    <property type="entry name" value="HisK_dim/P_dom"/>
</dbReference>
<evidence type="ECO:0000259" key="9">
    <source>
        <dbReference type="PROSITE" id="PS50113"/>
    </source>
</evidence>
<dbReference type="PROSITE" id="PS50113">
    <property type="entry name" value="PAC"/>
    <property type="match status" value="1"/>
</dbReference>
<dbReference type="PANTHER" id="PTHR43304:SF1">
    <property type="entry name" value="PAC DOMAIN-CONTAINING PROTEIN"/>
    <property type="match status" value="1"/>
</dbReference>
<evidence type="ECO:0000256" key="4">
    <source>
        <dbReference type="ARBA" id="ARBA00022553"/>
    </source>
</evidence>
<dbReference type="PANTHER" id="PTHR43304">
    <property type="entry name" value="PHYTOCHROME-LIKE PROTEIN CPH1"/>
    <property type="match status" value="1"/>
</dbReference>
<protein>
    <recommendedName>
        <fullName evidence="3">histidine kinase</fullName>
        <ecNumber evidence="3">2.7.13.3</ecNumber>
    </recommendedName>
</protein>
<dbReference type="SMART" id="SM00091">
    <property type="entry name" value="PAS"/>
    <property type="match status" value="1"/>
</dbReference>
<dbReference type="EC" id="2.7.13.3" evidence="3"/>
<dbReference type="SMART" id="SM00388">
    <property type="entry name" value="HisKA"/>
    <property type="match status" value="1"/>
</dbReference>
<feature type="domain" description="PAS" evidence="8">
    <location>
        <begin position="39"/>
        <end position="94"/>
    </location>
</feature>
<sequence length="327" mass="35397">MRAPVVDSQALAPAPTPGDVLADHDARAAHAALRALARAEERWRMTMDSSPLGMALLSVEGRFLRVNRALCALLGRDAESLRALASSDVLHPDDAAVAAVESARCLSGEQESSRLLQRWRHAAGHLVWVEVTAAVVREDDGTPIHVVAHVEDVSAQMEDRARLEHLLGELATRTTELERSNQDLEQVAAVASHDLRGPLTVLTGWLEILDHEYAGALGSRGRELLRRADQASGRMMDLLDALLRHARVGGHVVERQHVALDDVLDQVVVDLGDTAAHGLVQRDLAAPTVRADPALLRQLLQNLLANAVKFRSPDRAPRVVVTSAATP</sequence>
<evidence type="ECO:0000256" key="5">
    <source>
        <dbReference type="ARBA" id="ARBA00022679"/>
    </source>
</evidence>
<feature type="domain" description="Histidine kinase" evidence="7">
    <location>
        <begin position="190"/>
        <end position="327"/>
    </location>
</feature>
<dbReference type="SUPFAM" id="SSF55785">
    <property type="entry name" value="PYP-like sensor domain (PAS domain)"/>
    <property type="match status" value="1"/>
</dbReference>
<dbReference type="InterPro" id="IPR001610">
    <property type="entry name" value="PAC"/>
</dbReference>
<dbReference type="InterPro" id="IPR036890">
    <property type="entry name" value="HATPase_C_sf"/>
</dbReference>
<dbReference type="SUPFAM" id="SSF47384">
    <property type="entry name" value="Homodimeric domain of signal transducing histidine kinase"/>
    <property type="match status" value="1"/>
</dbReference>
<dbReference type="SUPFAM" id="SSF55874">
    <property type="entry name" value="ATPase domain of HSP90 chaperone/DNA topoisomerase II/histidine kinase"/>
    <property type="match status" value="1"/>
</dbReference>
<evidence type="ECO:0000313" key="11">
    <source>
        <dbReference type="Proteomes" id="UP001482520"/>
    </source>
</evidence>
<evidence type="ECO:0000256" key="6">
    <source>
        <dbReference type="ARBA" id="ARBA00022777"/>
    </source>
</evidence>
<keyword evidence="5" id="KW-0808">Transferase</keyword>
<dbReference type="CDD" id="cd00082">
    <property type="entry name" value="HisKA"/>
    <property type="match status" value="1"/>
</dbReference>
<keyword evidence="4" id="KW-0597">Phosphoprotein</keyword>
<proteinExistence type="predicted"/>
<dbReference type="SMART" id="SM00086">
    <property type="entry name" value="PAC"/>
    <property type="match status" value="1"/>
</dbReference>
<dbReference type="RefSeq" id="WP_349804128.1">
    <property type="nucleotide sequence ID" value="NZ_JBEGDP010000004.1"/>
</dbReference>
<dbReference type="Gene3D" id="3.30.450.20">
    <property type="entry name" value="PAS domain"/>
    <property type="match status" value="1"/>
</dbReference>
<comment type="subcellular location">
    <subcellularLocation>
        <location evidence="2">Cell membrane</location>
    </subcellularLocation>
</comment>
<dbReference type="InterPro" id="IPR005467">
    <property type="entry name" value="His_kinase_dom"/>
</dbReference>
<dbReference type="NCBIfam" id="TIGR00229">
    <property type="entry name" value="sensory_box"/>
    <property type="match status" value="1"/>
</dbReference>
<dbReference type="InterPro" id="IPR000700">
    <property type="entry name" value="PAS-assoc_C"/>
</dbReference>
<evidence type="ECO:0000259" key="8">
    <source>
        <dbReference type="PROSITE" id="PS50112"/>
    </source>
</evidence>
<dbReference type="Proteomes" id="UP001482520">
    <property type="component" value="Unassembled WGS sequence"/>
</dbReference>
<reference evidence="10 11" key="1">
    <citation type="submission" date="2024-02" db="EMBL/GenBank/DDBJ databases">
        <title>Full genome sequence of Nocardioides kribbensis.</title>
        <authorList>
            <person name="Poletto B.L."/>
            <person name="Silva G."/>
            <person name="Galante D."/>
            <person name="Campos K.R."/>
            <person name="Santos M.B.N."/>
            <person name="Sacchi C.T."/>
        </authorList>
    </citation>
    <scope>NUCLEOTIDE SEQUENCE [LARGE SCALE GENOMIC DNA]</scope>
    <source>
        <strain evidence="10 11">O4R</strain>
    </source>
</reference>
<gene>
    <name evidence="10" type="ORF">V6R90_06230</name>
</gene>
<keyword evidence="6" id="KW-0418">Kinase</keyword>
<dbReference type="EMBL" id="JBEGDP010000004">
    <property type="protein sequence ID" value="MEQ7846870.1"/>
    <property type="molecule type" value="Genomic_DNA"/>
</dbReference>
<comment type="caution">
    <text evidence="10">The sequence shown here is derived from an EMBL/GenBank/DDBJ whole genome shotgun (WGS) entry which is preliminary data.</text>
</comment>
<keyword evidence="11" id="KW-1185">Reference proteome</keyword>
<evidence type="ECO:0000259" key="7">
    <source>
        <dbReference type="PROSITE" id="PS50109"/>
    </source>
</evidence>
<dbReference type="Gene3D" id="1.10.287.130">
    <property type="match status" value="1"/>
</dbReference>
<comment type="catalytic activity">
    <reaction evidence="1">
        <text>ATP + protein L-histidine = ADP + protein N-phospho-L-histidine.</text>
        <dbReference type="EC" id="2.7.13.3"/>
    </reaction>
</comment>
<dbReference type="Pfam" id="PF00512">
    <property type="entry name" value="HisKA"/>
    <property type="match status" value="1"/>
</dbReference>
<dbReference type="InterPro" id="IPR035965">
    <property type="entry name" value="PAS-like_dom_sf"/>
</dbReference>